<feature type="domain" description="ODAD1 central coiled coil region" evidence="3">
    <location>
        <begin position="163"/>
        <end position="457"/>
    </location>
</feature>
<feature type="compositionally biased region" description="Low complexity" evidence="2">
    <location>
        <begin position="533"/>
        <end position="550"/>
    </location>
</feature>
<evidence type="ECO:0000313" key="6">
    <source>
        <dbReference type="Proteomes" id="UP000039324"/>
    </source>
</evidence>
<evidence type="ECO:0000313" key="7">
    <source>
        <dbReference type="Proteomes" id="UP000290189"/>
    </source>
</evidence>
<dbReference type="Pfam" id="PF21773">
    <property type="entry name" value="ODAD1_CC"/>
    <property type="match status" value="1"/>
</dbReference>
<dbReference type="InterPro" id="IPR049258">
    <property type="entry name" value="ODAD1_CC"/>
</dbReference>
<protein>
    <recommendedName>
        <fullName evidence="3">ODAD1 central coiled coil region domain-containing protein</fullName>
    </recommendedName>
</protein>
<dbReference type="Proteomes" id="UP000039324">
    <property type="component" value="Unassembled WGS sequence"/>
</dbReference>
<evidence type="ECO:0000256" key="2">
    <source>
        <dbReference type="SAM" id="MobiDB-lite"/>
    </source>
</evidence>
<dbReference type="PANTHER" id="PTHR21694:SF18">
    <property type="entry name" value="COILED-COIL DOMAIN-CONTAINING PROTEIN 63"/>
    <property type="match status" value="1"/>
</dbReference>
<dbReference type="OMA" id="CYKDTIC"/>
<dbReference type="PANTHER" id="PTHR21694">
    <property type="entry name" value="COILED-COIL DOMAIN-CONTAINING PROTEIN 63"/>
    <property type="match status" value="1"/>
</dbReference>
<dbReference type="EMBL" id="OVEO01000004">
    <property type="protein sequence ID" value="SPQ95556.1"/>
    <property type="molecule type" value="Genomic_DNA"/>
</dbReference>
<evidence type="ECO:0000313" key="4">
    <source>
        <dbReference type="EMBL" id="CEP03317.1"/>
    </source>
</evidence>
<gene>
    <name evidence="4" type="ORF">PBRA_003076</name>
    <name evidence="5" type="ORF">PLBR_LOCUS2771</name>
</gene>
<feature type="compositionally biased region" description="Acidic residues" evidence="2">
    <location>
        <begin position="522"/>
        <end position="532"/>
    </location>
</feature>
<feature type="region of interest" description="Disordered" evidence="2">
    <location>
        <begin position="516"/>
        <end position="550"/>
    </location>
</feature>
<accession>A0A0G4J720</accession>
<dbReference type="InterPro" id="IPR051876">
    <property type="entry name" value="ODA-DC/CCD"/>
</dbReference>
<dbReference type="Proteomes" id="UP000290189">
    <property type="component" value="Unassembled WGS sequence"/>
</dbReference>
<dbReference type="EMBL" id="CDSF01000144">
    <property type="protein sequence ID" value="CEP03317.1"/>
    <property type="molecule type" value="Genomic_DNA"/>
</dbReference>
<evidence type="ECO:0000259" key="3">
    <source>
        <dbReference type="Pfam" id="PF21773"/>
    </source>
</evidence>
<keyword evidence="6" id="KW-1185">Reference proteome</keyword>
<dbReference type="AlphaFoldDB" id="A0A0G4J720"/>
<reference evidence="4 6" key="1">
    <citation type="submission" date="2015-02" db="EMBL/GenBank/DDBJ databases">
        <authorList>
            <person name="Chooi Y.-H."/>
        </authorList>
    </citation>
    <scope>NUCLEOTIDE SEQUENCE [LARGE SCALE GENOMIC DNA]</scope>
    <source>
        <strain evidence="4">E3</strain>
    </source>
</reference>
<dbReference type="STRING" id="37360.A0A0G4J720"/>
<keyword evidence="5" id="KW-0496">Mitochondrion</keyword>
<name>A0A0G4J720_PLABS</name>
<keyword evidence="1" id="KW-0175">Coiled coil</keyword>
<reference evidence="5 7" key="2">
    <citation type="submission" date="2018-03" db="EMBL/GenBank/DDBJ databases">
        <authorList>
            <person name="Fogelqvist J."/>
        </authorList>
    </citation>
    <scope>NUCLEOTIDE SEQUENCE [LARGE SCALE GENOMIC DNA]</scope>
</reference>
<geneLocation type="mitochondrion" evidence="5"/>
<dbReference type="OrthoDB" id="6766775at2759"/>
<evidence type="ECO:0000313" key="5">
    <source>
        <dbReference type="EMBL" id="SPQ95556.1"/>
    </source>
</evidence>
<proteinExistence type="predicted"/>
<organism evidence="4 6">
    <name type="scientific">Plasmodiophora brassicae</name>
    <name type="common">Clubroot disease agent</name>
    <dbReference type="NCBI Taxonomy" id="37360"/>
    <lineage>
        <taxon>Eukaryota</taxon>
        <taxon>Sar</taxon>
        <taxon>Rhizaria</taxon>
        <taxon>Endomyxa</taxon>
        <taxon>Phytomyxea</taxon>
        <taxon>Plasmodiophorida</taxon>
        <taxon>Plasmodiophoridae</taxon>
        <taxon>Plasmodiophora</taxon>
    </lineage>
</organism>
<evidence type="ECO:0000256" key="1">
    <source>
        <dbReference type="ARBA" id="ARBA00023054"/>
    </source>
</evidence>
<sequence length="550" mass="62376">MAMVDIDAINENGSDAEAPEATVDAVALRAKRFDSVQADIDSLQRRFRQIELHRKQAGVSTGHLAEVKMLQLSRLKEISLTARDDLRLETDKQHSMIRHSLGLRIGRMQDEAERYHSKIAHETRKLNDIDKRIDKQRVLLIEQKKAALAALSSRDSVHYMERRLLVDEGKLDSALVKFSEALSQNKAMRESIDDLRRERTTFDSLVHRNELELHETKDELSVMMQKTLQMLEAKERTTKDLAVMKDTAFVELQKIEAEWHELARLLTEDSIQQEAQMMKDMQRAREKRNVKMSDAISGDAAKESKATARLACAENRVRETRHLISERTLHVREQEAAIAKVLQATGIDSIDKIVDAFVRAENSNFHLFSRLSEINAQIEAGEAEAIEMSAQRRALQMKAVSKEQVRRRKALEKIVTGEKTAESRIAEQSAVVKRANKTVALIIKRVTKFMKALSLDSGDPLAPDVKVNEANFEQYLVRMENHTNRLVNRYLQTHDMTDAERVKLVEVRKPAPVQIVAPDGTFGDDDDLDAPDDLYASGGRRAPSSASNAF</sequence>